<gene>
    <name evidence="1" type="ORF">CHU93_04530</name>
</gene>
<comment type="caution">
    <text evidence="1">The sequence shown here is derived from an EMBL/GenBank/DDBJ whole genome shotgun (WGS) entry which is preliminary data.</text>
</comment>
<accession>A0A255YRI3</accession>
<name>A0A255YRI3_9SPHN</name>
<keyword evidence="2" id="KW-1185">Reference proteome</keyword>
<dbReference type="OrthoDB" id="7596321at2"/>
<dbReference type="RefSeq" id="WP_094472966.1">
    <property type="nucleotide sequence ID" value="NZ_NOXT01000088.1"/>
</dbReference>
<proteinExistence type="predicted"/>
<dbReference type="AlphaFoldDB" id="A0A255YRI3"/>
<dbReference type="EMBL" id="NOXT01000088">
    <property type="protein sequence ID" value="OYQ31235.1"/>
    <property type="molecule type" value="Genomic_DNA"/>
</dbReference>
<sequence length="193" mass="21540">MQADRRPTVTDEVIAINDDLEINYGVFKNDFTFRRPANSWRLWPMLGFVPPRLNATIAEMYQAGVAWTLCEHVSICINGSADYVFEGPDGPIIQTWTPGCHNVENGGGYLPAGEFTRHFHDDFTLCCVVQKLKRAPGVQYQFEVLTEPTVLSEAALFIHYATGPRQRQTEFNPAPGYTVDLGAGDIAIICSIR</sequence>
<organism evidence="1 2">
    <name type="scientific">Sandarakinorhabdus cyanobacteriorum</name>
    <dbReference type="NCBI Taxonomy" id="1981098"/>
    <lineage>
        <taxon>Bacteria</taxon>
        <taxon>Pseudomonadati</taxon>
        <taxon>Pseudomonadota</taxon>
        <taxon>Alphaproteobacteria</taxon>
        <taxon>Sphingomonadales</taxon>
        <taxon>Sphingosinicellaceae</taxon>
        <taxon>Sandarakinorhabdus</taxon>
    </lineage>
</organism>
<reference evidence="1 2" key="1">
    <citation type="submission" date="2017-07" db="EMBL/GenBank/DDBJ databases">
        <title>Sandarakinorhabdus cyanobacteriorum sp. nov., a novel bacterium isolated from cyanobacterial aggregates in a eutrophic lake.</title>
        <authorList>
            <person name="Cai H."/>
        </authorList>
    </citation>
    <scope>NUCLEOTIDE SEQUENCE [LARGE SCALE GENOMIC DNA]</scope>
    <source>
        <strain evidence="1 2">TH057</strain>
    </source>
</reference>
<dbReference type="Proteomes" id="UP000216991">
    <property type="component" value="Unassembled WGS sequence"/>
</dbReference>
<evidence type="ECO:0000313" key="2">
    <source>
        <dbReference type="Proteomes" id="UP000216991"/>
    </source>
</evidence>
<protein>
    <submittedName>
        <fullName evidence="1">Uncharacterized protein</fullName>
    </submittedName>
</protein>
<evidence type="ECO:0000313" key="1">
    <source>
        <dbReference type="EMBL" id="OYQ31235.1"/>
    </source>
</evidence>